<name>A0ABY6B2T5_9BURK</name>
<evidence type="ECO:0000256" key="1">
    <source>
        <dbReference type="SAM" id="MobiDB-lite"/>
    </source>
</evidence>
<organism evidence="2 3">
    <name type="scientific">Roseateles amylovorans</name>
    <dbReference type="NCBI Taxonomy" id="2978473"/>
    <lineage>
        <taxon>Bacteria</taxon>
        <taxon>Pseudomonadati</taxon>
        <taxon>Pseudomonadota</taxon>
        <taxon>Betaproteobacteria</taxon>
        <taxon>Burkholderiales</taxon>
        <taxon>Sphaerotilaceae</taxon>
        <taxon>Roseateles</taxon>
    </lineage>
</organism>
<evidence type="ECO:0000313" key="2">
    <source>
        <dbReference type="EMBL" id="UXH79391.1"/>
    </source>
</evidence>
<evidence type="ECO:0000313" key="3">
    <source>
        <dbReference type="Proteomes" id="UP001064933"/>
    </source>
</evidence>
<gene>
    <name evidence="2" type="ORF">N4261_05540</name>
</gene>
<feature type="region of interest" description="Disordered" evidence="1">
    <location>
        <begin position="27"/>
        <end position="50"/>
    </location>
</feature>
<proteinExistence type="predicted"/>
<protein>
    <submittedName>
        <fullName evidence="2">Uncharacterized protein</fullName>
    </submittedName>
</protein>
<dbReference type="RefSeq" id="WP_261759210.1">
    <property type="nucleotide sequence ID" value="NZ_CP104562.2"/>
</dbReference>
<dbReference type="Proteomes" id="UP001064933">
    <property type="component" value="Chromosome"/>
</dbReference>
<accession>A0ABY6B2T5</accession>
<sequence length="50" mass="5535">MNVPRNGLFGLFDLIGLNSWICRIGGSPRERRPPEVSRGGQVRWGQARAG</sequence>
<keyword evidence="3" id="KW-1185">Reference proteome</keyword>
<dbReference type="EMBL" id="CP104562">
    <property type="protein sequence ID" value="UXH79391.1"/>
    <property type="molecule type" value="Genomic_DNA"/>
</dbReference>
<reference evidence="2" key="1">
    <citation type="submission" date="2022-10" db="EMBL/GenBank/DDBJ databases">
        <title>Characterization and whole genome sequencing of a new Roseateles species, isolated from fresh water.</title>
        <authorList>
            <person name="Guliayeva D.Y."/>
            <person name="Akhremchuk A.E."/>
            <person name="Sikolenko M.A."/>
            <person name="Valentovich L.N."/>
            <person name="Sidarenka A.V."/>
        </authorList>
    </citation>
    <scope>NUCLEOTIDE SEQUENCE</scope>
    <source>
        <strain evidence="2">BIM B-1768</strain>
    </source>
</reference>